<protein>
    <submittedName>
        <fullName evidence="1">Uncharacterized protein</fullName>
    </submittedName>
</protein>
<name>X0VSF1_9ZZZZ</name>
<evidence type="ECO:0000313" key="1">
    <source>
        <dbReference type="EMBL" id="GAG21160.1"/>
    </source>
</evidence>
<dbReference type="AlphaFoldDB" id="X0VSF1"/>
<gene>
    <name evidence="1" type="ORF">S01H1_49304</name>
</gene>
<feature type="non-terminal residue" evidence="1">
    <location>
        <position position="1"/>
    </location>
</feature>
<organism evidence="1">
    <name type="scientific">marine sediment metagenome</name>
    <dbReference type="NCBI Taxonomy" id="412755"/>
    <lineage>
        <taxon>unclassified sequences</taxon>
        <taxon>metagenomes</taxon>
        <taxon>ecological metagenomes</taxon>
    </lineage>
</organism>
<comment type="caution">
    <text evidence="1">The sequence shown here is derived from an EMBL/GenBank/DDBJ whole genome shotgun (WGS) entry which is preliminary data.</text>
</comment>
<proteinExistence type="predicted"/>
<accession>X0VSF1</accession>
<reference evidence="1" key="1">
    <citation type="journal article" date="2014" name="Front. Microbiol.">
        <title>High frequency of phylogenetically diverse reductive dehalogenase-homologous genes in deep subseafloor sedimentary metagenomes.</title>
        <authorList>
            <person name="Kawai M."/>
            <person name="Futagami T."/>
            <person name="Toyoda A."/>
            <person name="Takaki Y."/>
            <person name="Nishi S."/>
            <person name="Hori S."/>
            <person name="Arai W."/>
            <person name="Tsubouchi T."/>
            <person name="Morono Y."/>
            <person name="Uchiyama I."/>
            <person name="Ito T."/>
            <person name="Fujiyama A."/>
            <person name="Inagaki F."/>
            <person name="Takami H."/>
        </authorList>
    </citation>
    <scope>NUCLEOTIDE SEQUENCE</scope>
    <source>
        <strain evidence="1">Expedition CK06-06</strain>
    </source>
</reference>
<dbReference type="EMBL" id="BARS01031704">
    <property type="protein sequence ID" value="GAG21160.1"/>
    <property type="molecule type" value="Genomic_DNA"/>
</dbReference>
<sequence>QVLGQAGQVGGMGTDMLSQMLNIGGQQRGIAGEQMGEEAGKWQFQQPWANPYINVINALQGGAPLTDYSVTQQGPGLGAMMLPALGGMLGAQGGASALGGLGAGMLGTTGVGGMTSGLGAGSGLLGILGALGSLI</sequence>